<dbReference type="EMBL" id="JXBY01000011">
    <property type="protein sequence ID" value="KJY58147.1"/>
    <property type="molecule type" value="Genomic_DNA"/>
</dbReference>
<name>A0A0F4LH22_9LACO</name>
<sequence>MKKFVSFVLGTIVGTAAGFLAGSLLVSDDQIDELKKKVKNNETVQDLKKKYDNGTEIVKNQLASFPKNVEDDSELKDFDDIVIDNSKDDDAQDKDNAQDVANDLHHAETNDDFNHPEPPKPEGPSDPSDAPVDPYSRP</sequence>
<dbReference type="OrthoDB" id="2329560at2"/>
<feature type="compositionally biased region" description="Basic and acidic residues" evidence="1">
    <location>
        <begin position="84"/>
        <end position="120"/>
    </location>
</feature>
<proteinExistence type="predicted"/>
<dbReference type="STRING" id="1218493.JF76_04640"/>
<protein>
    <recommendedName>
        <fullName evidence="4">DUF1269 domain-containing family protein</fullName>
    </recommendedName>
</protein>
<dbReference type="HOGENOM" id="CLU_1989832_0_0_9"/>
<dbReference type="PATRIC" id="fig|1218493.3.peg.494"/>
<reference evidence="2 3" key="1">
    <citation type="submission" date="2014-12" db="EMBL/GenBank/DDBJ databases">
        <title>Comparative genomics of the lactic acid bacteria isolated from the honey bee gut.</title>
        <authorList>
            <person name="Ellegaard K.M."/>
            <person name="Tamarit D."/>
            <person name="Javelind E."/>
            <person name="Olofsson T."/>
            <person name="Andersson S.G."/>
            <person name="Vasquez A."/>
        </authorList>
    </citation>
    <scope>NUCLEOTIDE SEQUENCE [LARGE SCALE GENOMIC DNA]</scope>
    <source>
        <strain evidence="2 3">Biut2</strain>
    </source>
</reference>
<comment type="caution">
    <text evidence="2">The sequence shown here is derived from an EMBL/GenBank/DDBJ whole genome shotgun (WGS) entry which is preliminary data.</text>
</comment>
<dbReference type="RefSeq" id="WP_045927657.1">
    <property type="nucleotide sequence ID" value="NZ_JBHSZS010000006.1"/>
</dbReference>
<evidence type="ECO:0000256" key="1">
    <source>
        <dbReference type="SAM" id="MobiDB-lite"/>
    </source>
</evidence>
<evidence type="ECO:0000313" key="2">
    <source>
        <dbReference type="EMBL" id="KJY58147.1"/>
    </source>
</evidence>
<gene>
    <name evidence="2" type="ORF">JF76_04640</name>
</gene>
<accession>A0A0F4LH22</accession>
<evidence type="ECO:0008006" key="4">
    <source>
        <dbReference type="Google" id="ProtNLM"/>
    </source>
</evidence>
<evidence type="ECO:0000313" key="3">
    <source>
        <dbReference type="Proteomes" id="UP000033533"/>
    </source>
</evidence>
<dbReference type="Proteomes" id="UP000033533">
    <property type="component" value="Unassembled WGS sequence"/>
</dbReference>
<organism evidence="2 3">
    <name type="scientific">Lactobacillus kullabergensis</name>
    <dbReference type="NCBI Taxonomy" id="1218493"/>
    <lineage>
        <taxon>Bacteria</taxon>
        <taxon>Bacillati</taxon>
        <taxon>Bacillota</taxon>
        <taxon>Bacilli</taxon>
        <taxon>Lactobacillales</taxon>
        <taxon>Lactobacillaceae</taxon>
        <taxon>Lactobacillus</taxon>
    </lineage>
</organism>
<dbReference type="AlphaFoldDB" id="A0A0F4LH22"/>
<feature type="region of interest" description="Disordered" evidence="1">
    <location>
        <begin position="84"/>
        <end position="138"/>
    </location>
</feature>